<dbReference type="Proteomes" id="UP000186309">
    <property type="component" value="Chromosome"/>
</dbReference>
<evidence type="ECO:0000313" key="4">
    <source>
        <dbReference type="Proteomes" id="UP000186309"/>
    </source>
</evidence>
<dbReference type="RefSeq" id="WP_076348129.1">
    <property type="nucleotide sequence ID" value="NZ_CP019082.1"/>
</dbReference>
<dbReference type="Pfam" id="PF03734">
    <property type="entry name" value="YkuD"/>
    <property type="match status" value="1"/>
</dbReference>
<reference evidence="4" key="1">
    <citation type="submission" date="2016-12" db="EMBL/GenBank/DDBJ databases">
        <title>Comparative genomics of four Isosphaeraceae planctomycetes: a common pool of plasmids and glycoside hydrolase genes.</title>
        <authorList>
            <person name="Ivanova A."/>
        </authorList>
    </citation>
    <scope>NUCLEOTIDE SEQUENCE [LARGE SCALE GENOMIC DNA]</scope>
    <source>
        <strain evidence="4">PX4</strain>
    </source>
</reference>
<dbReference type="STRING" id="1387353.BSF38_03751"/>
<accession>A0A1U7CTJ0</accession>
<sequence length="242" mass="26021">MATGEAHHGHHKIKLVIFPGERKNGVGTTVGHIYVIGGKGESYDMAGGPPPGKGSTGPGGHSAGVTPAGQYVLGRQEHHTTQNWPMSVIPWGATLREHGGEIQYQIGGHWLDATGTHGKVTQAAVLWVKRSGAQLPFAQIVKEVRALPQFRLPGGSLKSSWDLNDFGKWSWNLLKNGGRSAYYIHTTPDDESATATHKTFLLSQSHGCIHIRPSDRDDMASKGYLKAGVEVQVKPYGIKGPP</sequence>
<proteinExistence type="predicted"/>
<dbReference type="AlphaFoldDB" id="A0A1U7CTJ0"/>
<feature type="domain" description="L,D-TPase catalytic" evidence="2">
    <location>
        <begin position="56"/>
        <end position="222"/>
    </location>
</feature>
<dbReference type="InterPro" id="IPR005490">
    <property type="entry name" value="LD_TPept_cat_dom"/>
</dbReference>
<gene>
    <name evidence="3" type="ORF">BSF38_03751</name>
</gene>
<protein>
    <recommendedName>
        <fullName evidence="2">L,D-TPase catalytic domain-containing protein</fullName>
    </recommendedName>
</protein>
<feature type="region of interest" description="Disordered" evidence="1">
    <location>
        <begin position="45"/>
        <end position="64"/>
    </location>
</feature>
<dbReference type="OrthoDB" id="6397589at2"/>
<dbReference type="EMBL" id="CP019082">
    <property type="protein sequence ID" value="APW62216.1"/>
    <property type="molecule type" value="Genomic_DNA"/>
</dbReference>
<organism evidence="3 4">
    <name type="scientific">Paludisphaera borealis</name>
    <dbReference type="NCBI Taxonomy" id="1387353"/>
    <lineage>
        <taxon>Bacteria</taxon>
        <taxon>Pseudomonadati</taxon>
        <taxon>Planctomycetota</taxon>
        <taxon>Planctomycetia</taxon>
        <taxon>Isosphaerales</taxon>
        <taxon>Isosphaeraceae</taxon>
        <taxon>Paludisphaera</taxon>
    </lineage>
</organism>
<dbReference type="CDD" id="cd16913">
    <property type="entry name" value="YkuD_like"/>
    <property type="match status" value="1"/>
</dbReference>
<evidence type="ECO:0000256" key="1">
    <source>
        <dbReference type="SAM" id="MobiDB-lite"/>
    </source>
</evidence>
<dbReference type="KEGG" id="pbor:BSF38_03751"/>
<keyword evidence="4" id="KW-1185">Reference proteome</keyword>
<evidence type="ECO:0000313" key="3">
    <source>
        <dbReference type="EMBL" id="APW62216.1"/>
    </source>
</evidence>
<name>A0A1U7CTJ0_9BACT</name>
<dbReference type="GO" id="GO:0016740">
    <property type="term" value="F:transferase activity"/>
    <property type="evidence" value="ECO:0007669"/>
    <property type="project" value="InterPro"/>
</dbReference>
<evidence type="ECO:0000259" key="2">
    <source>
        <dbReference type="Pfam" id="PF03734"/>
    </source>
</evidence>